<keyword evidence="1" id="KW-0378">Hydrolase</keyword>
<dbReference type="Gene3D" id="2.60.120.290">
    <property type="entry name" value="Spermadhesin, CUB domain"/>
    <property type="match status" value="2"/>
</dbReference>
<evidence type="ECO:0000256" key="3">
    <source>
        <dbReference type="PROSITE-ProRule" id="PRU00059"/>
    </source>
</evidence>
<dbReference type="SUPFAM" id="SSF49854">
    <property type="entry name" value="Spermadhesin, CUB domain"/>
    <property type="match status" value="2"/>
</dbReference>
<dbReference type="PANTHER" id="PTHR24255:SF37">
    <property type="entry name" value="CUB AND SUSHI MULTIPLE DOMAINS 3"/>
    <property type="match status" value="1"/>
</dbReference>
<dbReference type="Proteomes" id="UP000694406">
    <property type="component" value="Unplaced"/>
</dbReference>
<dbReference type="InterPro" id="IPR035976">
    <property type="entry name" value="Sushi/SCR/CCP_sf"/>
</dbReference>
<evidence type="ECO:0008006" key="9">
    <source>
        <dbReference type="Google" id="ProtNLM"/>
    </source>
</evidence>
<sequence length="376" mass="41455">PLARLTGSELPSPINAGLYGNFRAQLRFISDFSISYEGFNISFSEYNLEPCEDPGTPQFGSRIGFNFEVGDTLTFSCSSGYRLEGPSEIICLGGGRRVWSAPLPRCVAECGASATTNEGILLSPNYPLNYDNNHECIYSIQVQAGKGINISARTFHLAQADVLKVCWILVGMHLFLKIGAINQVIINYFKLTSFELSHCEDPGVPQFGYKISDQGHFAGSTIIYGCNPGYTLHGSSLLKCMTGERRTWDYPLPSCIAECGGRFKGESLGRILSPGYPFPYDNNLRCMWIIEVDPGNIVSLQFLAFDTEASHDILRVWDGPPENDMLLKEISGSLLPEGIHSTLNIVTIQFDTDFYISKSGFAIQFSSKLIYTCGSE</sequence>
<comment type="caution">
    <text evidence="4">Lacks conserved residue(s) required for the propagation of feature annotation.</text>
</comment>
<dbReference type="SMART" id="SM00042">
    <property type="entry name" value="CUB"/>
    <property type="match status" value="2"/>
</dbReference>
<reference evidence="7" key="1">
    <citation type="submission" date="2025-08" db="UniProtKB">
        <authorList>
            <consortium name="Ensembl"/>
        </authorList>
    </citation>
    <scope>IDENTIFICATION</scope>
</reference>
<evidence type="ECO:0000256" key="1">
    <source>
        <dbReference type="ARBA" id="ARBA00022825"/>
    </source>
</evidence>
<dbReference type="PROSITE" id="PS50923">
    <property type="entry name" value="SUSHI"/>
    <property type="match status" value="2"/>
</dbReference>
<dbReference type="SUPFAM" id="SSF57535">
    <property type="entry name" value="Complement control module/SCR domain"/>
    <property type="match status" value="2"/>
</dbReference>
<organism evidence="7 8">
    <name type="scientific">Laticauda laticaudata</name>
    <name type="common">Blue-ringed sea krait</name>
    <name type="synonym">Blue-lipped sea krait</name>
    <dbReference type="NCBI Taxonomy" id="8630"/>
    <lineage>
        <taxon>Eukaryota</taxon>
        <taxon>Metazoa</taxon>
        <taxon>Chordata</taxon>
        <taxon>Craniata</taxon>
        <taxon>Vertebrata</taxon>
        <taxon>Euteleostomi</taxon>
        <taxon>Lepidosauria</taxon>
        <taxon>Squamata</taxon>
        <taxon>Bifurcata</taxon>
        <taxon>Unidentata</taxon>
        <taxon>Episquamata</taxon>
        <taxon>Toxicofera</taxon>
        <taxon>Serpentes</taxon>
        <taxon>Colubroidea</taxon>
        <taxon>Elapidae</taxon>
        <taxon>Laticaudinae</taxon>
        <taxon>Laticauda</taxon>
    </lineage>
</organism>
<dbReference type="GO" id="GO:0004252">
    <property type="term" value="F:serine-type endopeptidase activity"/>
    <property type="evidence" value="ECO:0007669"/>
    <property type="project" value="TreeGrafter"/>
</dbReference>
<feature type="domain" description="CUB" evidence="5">
    <location>
        <begin position="259"/>
        <end position="368"/>
    </location>
</feature>
<keyword evidence="2 3" id="KW-1015">Disulfide bond</keyword>
<dbReference type="AlphaFoldDB" id="A0A8C5RRX8"/>
<evidence type="ECO:0000256" key="2">
    <source>
        <dbReference type="ARBA" id="ARBA00023157"/>
    </source>
</evidence>
<feature type="domain" description="Sushi" evidence="6">
    <location>
        <begin position="49"/>
        <end position="108"/>
    </location>
</feature>
<dbReference type="Pfam" id="PF00084">
    <property type="entry name" value="Sushi"/>
    <property type="match status" value="2"/>
</dbReference>
<dbReference type="PANTHER" id="PTHR24255">
    <property type="entry name" value="COMPLEMENT COMPONENT 1, S SUBCOMPONENT-RELATED"/>
    <property type="match status" value="1"/>
</dbReference>
<evidence type="ECO:0000259" key="6">
    <source>
        <dbReference type="PROSITE" id="PS50923"/>
    </source>
</evidence>
<keyword evidence="8" id="KW-1185">Reference proteome</keyword>
<dbReference type="InterPro" id="IPR000436">
    <property type="entry name" value="Sushi_SCR_CCP_dom"/>
</dbReference>
<accession>A0A8C5RRX8</accession>
<dbReference type="Pfam" id="PF00431">
    <property type="entry name" value="CUB"/>
    <property type="match status" value="2"/>
</dbReference>
<dbReference type="Gene3D" id="2.10.70.10">
    <property type="entry name" value="Complement Module, domain 1"/>
    <property type="match status" value="2"/>
</dbReference>
<dbReference type="PROSITE" id="PS01180">
    <property type="entry name" value="CUB"/>
    <property type="match status" value="2"/>
</dbReference>
<dbReference type="FunFam" id="2.60.120.290:FF:000001">
    <property type="entry name" value="CUB and sushi domain-containing protein 3 isoform X1"/>
    <property type="match status" value="1"/>
</dbReference>
<dbReference type="CDD" id="cd00033">
    <property type="entry name" value="CCP"/>
    <property type="match status" value="2"/>
</dbReference>
<keyword evidence="1" id="KW-0645">Protease</keyword>
<dbReference type="InterPro" id="IPR035914">
    <property type="entry name" value="Sperma_CUB_dom_sf"/>
</dbReference>
<feature type="domain" description="CUB" evidence="5">
    <location>
        <begin position="110"/>
        <end position="166"/>
    </location>
</feature>
<keyword evidence="4" id="KW-0768">Sushi</keyword>
<dbReference type="CDD" id="cd00041">
    <property type="entry name" value="CUB"/>
    <property type="match status" value="2"/>
</dbReference>
<dbReference type="SMART" id="SM00032">
    <property type="entry name" value="CCP"/>
    <property type="match status" value="2"/>
</dbReference>
<keyword evidence="1" id="KW-0720">Serine protease</keyword>
<evidence type="ECO:0000313" key="8">
    <source>
        <dbReference type="Proteomes" id="UP000694406"/>
    </source>
</evidence>
<evidence type="ECO:0000313" key="7">
    <source>
        <dbReference type="Ensembl" id="ENSLLTP00000007367.1"/>
    </source>
</evidence>
<dbReference type="Ensembl" id="ENSLLTT00000007644.1">
    <property type="protein sequence ID" value="ENSLLTP00000007367.1"/>
    <property type="gene ID" value="ENSLLTG00000005599.1"/>
</dbReference>
<dbReference type="GeneTree" id="ENSGT00940000155549"/>
<evidence type="ECO:0000259" key="5">
    <source>
        <dbReference type="PROSITE" id="PS01180"/>
    </source>
</evidence>
<dbReference type="GO" id="GO:0005615">
    <property type="term" value="C:extracellular space"/>
    <property type="evidence" value="ECO:0007669"/>
    <property type="project" value="TreeGrafter"/>
</dbReference>
<dbReference type="FunFam" id="2.10.70.10:FF:000002">
    <property type="entry name" value="CUB and Sushi multiple domains 3"/>
    <property type="match status" value="2"/>
</dbReference>
<name>A0A8C5RRX8_LATLA</name>
<protein>
    <recommendedName>
        <fullName evidence="9">CUB and Sushi multiple domains 3</fullName>
    </recommendedName>
</protein>
<proteinExistence type="predicted"/>
<feature type="domain" description="Sushi" evidence="6">
    <location>
        <begin position="197"/>
        <end position="257"/>
    </location>
</feature>
<reference evidence="7" key="2">
    <citation type="submission" date="2025-09" db="UniProtKB">
        <authorList>
            <consortium name="Ensembl"/>
        </authorList>
    </citation>
    <scope>IDENTIFICATION</scope>
</reference>
<feature type="disulfide bond" evidence="3">
    <location>
        <begin position="259"/>
        <end position="286"/>
    </location>
</feature>
<dbReference type="InterPro" id="IPR000859">
    <property type="entry name" value="CUB_dom"/>
</dbReference>
<evidence type="ECO:0000256" key="4">
    <source>
        <dbReference type="PROSITE-ProRule" id="PRU00302"/>
    </source>
</evidence>